<dbReference type="EMBL" id="LT984806">
    <property type="protein sequence ID" value="SPD45598.1"/>
    <property type="molecule type" value="Genomic_DNA"/>
</dbReference>
<evidence type="ECO:0000313" key="4">
    <source>
        <dbReference type="Proteomes" id="UP000256710"/>
    </source>
</evidence>
<dbReference type="AlphaFoldDB" id="A0A375H3Y0"/>
<organism evidence="2 3">
    <name type="scientific">Cupriavidus neocaledonicus</name>
    <dbReference type="NCBI Taxonomy" id="1040979"/>
    <lineage>
        <taxon>Bacteria</taxon>
        <taxon>Pseudomonadati</taxon>
        <taxon>Pseudomonadota</taxon>
        <taxon>Betaproteobacteria</taxon>
        <taxon>Burkholderiales</taxon>
        <taxon>Burkholderiaceae</taxon>
        <taxon>Cupriavidus</taxon>
    </lineage>
</organism>
<name>A0A375H3Y0_9BURK</name>
<protein>
    <submittedName>
        <fullName evidence="2">Uncharacterized protein</fullName>
    </submittedName>
</protein>
<evidence type="ECO:0000313" key="2">
    <source>
        <dbReference type="EMBL" id="SPD45598.1"/>
    </source>
</evidence>
<dbReference type="Proteomes" id="UP000256710">
    <property type="component" value="Unassembled WGS sequence"/>
</dbReference>
<evidence type="ECO:0000313" key="3">
    <source>
        <dbReference type="Proteomes" id="UP000255168"/>
    </source>
</evidence>
<dbReference type="RefSeq" id="WP_018008849.1">
    <property type="nucleotide sequence ID" value="NZ_AQUR01000107.1"/>
</dbReference>
<dbReference type="Proteomes" id="UP000255168">
    <property type="component" value="Chromosome I"/>
</dbReference>
<reference evidence="3 4" key="1">
    <citation type="submission" date="2018-01" db="EMBL/GenBank/DDBJ databases">
        <authorList>
            <person name="Clerissi C."/>
        </authorList>
    </citation>
    <scope>NUCLEOTIDE SEQUENCE [LARGE SCALE GENOMIC DNA]</scope>
    <source>
        <strain evidence="1">Cupriavidus taiwanensis STM 6082</strain>
        <strain evidence="2">Cupriavidus taiwanensis STM 6160</strain>
    </source>
</reference>
<evidence type="ECO:0000313" key="1">
    <source>
        <dbReference type="EMBL" id="SOZ37020.1"/>
    </source>
</evidence>
<keyword evidence="4" id="KW-1185">Reference proteome</keyword>
<proteinExistence type="predicted"/>
<dbReference type="EMBL" id="OFTC01000028">
    <property type="protein sequence ID" value="SOZ37020.1"/>
    <property type="molecule type" value="Genomic_DNA"/>
</dbReference>
<accession>A0A375H3Y0</accession>
<sequence>MAERRRLTIALDGATGNLLAWLSKTCDTPEGVIINKLLGAHLHELWEYRTWLEKQEPGSRNWELGTHLISNYGPDDLVTAIKRIDPTYKTLEEQLRPNKSNAKGDAE</sequence>
<gene>
    <name evidence="1" type="ORF">CBM2605_A60264</name>
    <name evidence="2" type="ORF">CBM2607_10535</name>
</gene>